<reference evidence="1 2" key="2">
    <citation type="submission" date="2007-06" db="EMBL/GenBank/DDBJ databases">
        <title>Draft genome sequence of Pseudoflavonifractor capillosus ATCC 29799.</title>
        <authorList>
            <person name="Sudarsanam P."/>
            <person name="Ley R."/>
            <person name="Guruge J."/>
            <person name="Turnbaugh P.J."/>
            <person name="Mahowald M."/>
            <person name="Liep D."/>
            <person name="Gordon J."/>
        </authorList>
    </citation>
    <scope>NUCLEOTIDE SEQUENCE [LARGE SCALE GENOMIC DNA]</scope>
    <source>
        <strain evidence="1 2">ATCC 29799</strain>
    </source>
</reference>
<name>A6NXS7_9FIRM</name>
<evidence type="ECO:0000313" key="2">
    <source>
        <dbReference type="Proteomes" id="UP000003639"/>
    </source>
</evidence>
<dbReference type="Proteomes" id="UP000003639">
    <property type="component" value="Unassembled WGS sequence"/>
</dbReference>
<evidence type="ECO:0000313" key="1">
    <source>
        <dbReference type="EMBL" id="EDM99097.1"/>
    </source>
</evidence>
<gene>
    <name evidence="1" type="ORF">BACCAP_03023</name>
</gene>
<proteinExistence type="predicted"/>
<protein>
    <submittedName>
        <fullName evidence="1">Uncharacterized protein</fullName>
    </submittedName>
</protein>
<sequence length="35" mass="4340">MRRFFLFHELTEFRLYIACEESIGDYGFCGNVRYR</sequence>
<reference evidence="1 2" key="1">
    <citation type="submission" date="2007-04" db="EMBL/GenBank/DDBJ databases">
        <authorList>
            <person name="Fulton L."/>
            <person name="Clifton S."/>
            <person name="Fulton B."/>
            <person name="Xu J."/>
            <person name="Minx P."/>
            <person name="Pepin K.H."/>
            <person name="Johnson M."/>
            <person name="Thiruvilangam P."/>
            <person name="Bhonagiri V."/>
            <person name="Nash W.E."/>
            <person name="Mardis E.R."/>
            <person name="Wilson R.K."/>
        </authorList>
    </citation>
    <scope>NUCLEOTIDE SEQUENCE [LARGE SCALE GENOMIC DNA]</scope>
    <source>
        <strain evidence="1 2">ATCC 29799</strain>
    </source>
</reference>
<keyword evidence="2" id="KW-1185">Reference proteome</keyword>
<dbReference type="EMBL" id="AAXG02000028">
    <property type="protein sequence ID" value="EDM99097.1"/>
    <property type="molecule type" value="Genomic_DNA"/>
</dbReference>
<dbReference type="AlphaFoldDB" id="A6NXS7"/>
<comment type="caution">
    <text evidence="1">The sequence shown here is derived from an EMBL/GenBank/DDBJ whole genome shotgun (WGS) entry which is preliminary data.</text>
</comment>
<accession>A6NXS7</accession>
<organism evidence="1 2">
    <name type="scientific">Pseudoflavonifractor capillosus ATCC 29799</name>
    <dbReference type="NCBI Taxonomy" id="411467"/>
    <lineage>
        <taxon>Bacteria</taxon>
        <taxon>Bacillati</taxon>
        <taxon>Bacillota</taxon>
        <taxon>Clostridia</taxon>
        <taxon>Eubacteriales</taxon>
        <taxon>Oscillospiraceae</taxon>
        <taxon>Pseudoflavonifractor</taxon>
    </lineage>
</organism>